<dbReference type="PANTHER" id="PTHR35529">
    <property type="entry name" value="MANGANESE EFFLUX PUMP MNTP-RELATED"/>
    <property type="match status" value="1"/>
</dbReference>
<sequence>MVLSVQTFVLALVLSADAFAAAVAKGATYPALRFGRSVGIACGFGLLEALAPLIGWLAGERFAHLVAPFDHWIAFAILGVLGLRMTLGALKPRAEETAERAGPSFAVVATTALGTSIDATAVGLTLALLTDRILVAIVTIGLVTFAMTLMGLGLGRFAGARLGRVAEALGGVALVAIGLHVLADHLGG</sequence>
<comment type="caution">
    <text evidence="10">The sequence shown here is derived from an EMBL/GenBank/DDBJ whole genome shotgun (WGS) entry which is preliminary data.</text>
</comment>
<organism evidence="10 11">
    <name type="scientific">Segnochrobactrum spirostomi</name>
    <dbReference type="NCBI Taxonomy" id="2608987"/>
    <lineage>
        <taxon>Bacteria</taxon>
        <taxon>Pseudomonadati</taxon>
        <taxon>Pseudomonadota</taxon>
        <taxon>Alphaproteobacteria</taxon>
        <taxon>Hyphomicrobiales</taxon>
        <taxon>Segnochrobactraceae</taxon>
        <taxon>Segnochrobactrum</taxon>
    </lineage>
</organism>
<dbReference type="PANTHER" id="PTHR35529:SF1">
    <property type="entry name" value="MANGANESE EFFLUX PUMP MNTP-RELATED"/>
    <property type="match status" value="1"/>
</dbReference>
<dbReference type="AlphaFoldDB" id="A0A6A7Y1P8"/>
<keyword evidence="11" id="KW-1185">Reference proteome</keyword>
<dbReference type="HAMAP" id="MF_01521">
    <property type="entry name" value="MntP_pump"/>
    <property type="match status" value="1"/>
</dbReference>
<keyword evidence="9" id="KW-0732">Signal</keyword>
<keyword evidence="3 8" id="KW-0812">Transmembrane</keyword>
<protein>
    <recommendedName>
        <fullName evidence="8">Putative manganese efflux pump MntP</fullName>
    </recommendedName>
</protein>
<comment type="caution">
    <text evidence="8">Lacks conserved residue(s) required for the propagation of feature annotation.</text>
</comment>
<feature type="transmembrane region" description="Helical" evidence="8">
    <location>
        <begin position="71"/>
        <end position="90"/>
    </location>
</feature>
<keyword evidence="6 8" id="KW-0472">Membrane</keyword>
<gene>
    <name evidence="8" type="primary">mntP</name>
    <name evidence="10" type="ORF">F0357_08410</name>
</gene>
<evidence type="ECO:0000256" key="1">
    <source>
        <dbReference type="ARBA" id="ARBA00022448"/>
    </source>
</evidence>
<evidence type="ECO:0000256" key="5">
    <source>
        <dbReference type="ARBA" id="ARBA00023065"/>
    </source>
</evidence>
<evidence type="ECO:0000256" key="4">
    <source>
        <dbReference type="ARBA" id="ARBA00022989"/>
    </source>
</evidence>
<feature type="transmembrane region" description="Helical" evidence="8">
    <location>
        <begin position="165"/>
        <end position="183"/>
    </location>
</feature>
<keyword evidence="1 8" id="KW-0813">Transport</keyword>
<feature type="chain" id="PRO_5025522635" description="Putative manganese efflux pump MntP" evidence="9">
    <location>
        <begin position="21"/>
        <end position="188"/>
    </location>
</feature>
<dbReference type="EMBL" id="VWNA01000001">
    <property type="protein sequence ID" value="MQT12675.1"/>
    <property type="molecule type" value="Genomic_DNA"/>
</dbReference>
<accession>A0A6A7Y1P8</accession>
<evidence type="ECO:0000256" key="2">
    <source>
        <dbReference type="ARBA" id="ARBA00022475"/>
    </source>
</evidence>
<dbReference type="InterPro" id="IPR003810">
    <property type="entry name" value="Mntp/YtaF"/>
</dbReference>
<dbReference type="InterPro" id="IPR022929">
    <property type="entry name" value="Put_MntP"/>
</dbReference>
<dbReference type="GO" id="GO:0005886">
    <property type="term" value="C:plasma membrane"/>
    <property type="evidence" value="ECO:0007669"/>
    <property type="project" value="UniProtKB-SubCell"/>
</dbReference>
<evidence type="ECO:0000313" key="10">
    <source>
        <dbReference type="EMBL" id="MQT12675.1"/>
    </source>
</evidence>
<evidence type="ECO:0000256" key="9">
    <source>
        <dbReference type="SAM" id="SignalP"/>
    </source>
</evidence>
<evidence type="ECO:0000256" key="6">
    <source>
        <dbReference type="ARBA" id="ARBA00023136"/>
    </source>
</evidence>
<comment type="similarity">
    <text evidence="8">Belongs to the MntP (TC 9.B.29) family.</text>
</comment>
<keyword evidence="5 8" id="KW-0406">Ion transport</keyword>
<keyword evidence="4 8" id="KW-1133">Transmembrane helix</keyword>
<proteinExistence type="inferred from homology"/>
<name>A0A6A7Y1P8_9HYPH</name>
<comment type="subcellular location">
    <subcellularLocation>
        <location evidence="8">Cell membrane</location>
        <topology evidence="8">Multi-pass membrane protein</topology>
    </subcellularLocation>
</comment>
<feature type="signal peptide" evidence="9">
    <location>
        <begin position="1"/>
        <end position="20"/>
    </location>
</feature>
<evidence type="ECO:0000256" key="3">
    <source>
        <dbReference type="ARBA" id="ARBA00022692"/>
    </source>
</evidence>
<keyword evidence="7 8" id="KW-0464">Manganese</keyword>
<reference evidence="10 11" key="1">
    <citation type="submission" date="2019-09" db="EMBL/GenBank/DDBJ databases">
        <title>Segnochrobactrum spirostomi gen. nov., sp. nov., isolated from the ciliate Spirostomum cf. yagiui and description of a novel family, Segnochrobactraceae fam. nov. within the order Rhizobiales of the class Alphaproteobacteria.</title>
        <authorList>
            <person name="Akter S."/>
            <person name="Shazib S.U.A."/>
            <person name="Shin M.K."/>
        </authorList>
    </citation>
    <scope>NUCLEOTIDE SEQUENCE [LARGE SCALE GENOMIC DNA]</scope>
    <source>
        <strain evidence="10 11">Sp-1</strain>
    </source>
</reference>
<feature type="transmembrane region" description="Helical" evidence="8">
    <location>
        <begin position="36"/>
        <end position="59"/>
    </location>
</feature>
<keyword evidence="2 8" id="KW-1003">Cell membrane</keyword>
<dbReference type="GO" id="GO:0005384">
    <property type="term" value="F:manganese ion transmembrane transporter activity"/>
    <property type="evidence" value="ECO:0007669"/>
    <property type="project" value="UniProtKB-UniRule"/>
</dbReference>
<feature type="transmembrane region" description="Helical" evidence="8">
    <location>
        <begin position="133"/>
        <end position="153"/>
    </location>
</feature>
<evidence type="ECO:0000256" key="8">
    <source>
        <dbReference type="HAMAP-Rule" id="MF_01521"/>
    </source>
</evidence>
<dbReference type="Proteomes" id="UP000332515">
    <property type="component" value="Unassembled WGS sequence"/>
</dbReference>
<dbReference type="Pfam" id="PF02659">
    <property type="entry name" value="Mntp"/>
    <property type="match status" value="1"/>
</dbReference>
<evidence type="ECO:0000313" key="11">
    <source>
        <dbReference type="Proteomes" id="UP000332515"/>
    </source>
</evidence>
<evidence type="ECO:0000256" key="7">
    <source>
        <dbReference type="ARBA" id="ARBA00023211"/>
    </source>
</evidence>
<comment type="function">
    <text evidence="8">Probably functions as a manganese efflux pump.</text>
</comment>
<dbReference type="RefSeq" id="WP_153479913.1">
    <property type="nucleotide sequence ID" value="NZ_VWNA01000001.1"/>
</dbReference>